<evidence type="ECO:0000256" key="6">
    <source>
        <dbReference type="SAM" id="Phobius"/>
    </source>
</evidence>
<dbReference type="EMBL" id="SPSF01000032">
    <property type="protein sequence ID" value="MPQ62754.1"/>
    <property type="molecule type" value="Genomic_DNA"/>
</dbReference>
<name>A0A5N7J1Z0_9CLOT</name>
<feature type="transmembrane region" description="Helical" evidence="6">
    <location>
        <begin position="153"/>
        <end position="171"/>
    </location>
</feature>
<accession>A0A5N7J1Z0</accession>
<dbReference type="RefSeq" id="WP_152752417.1">
    <property type="nucleotide sequence ID" value="NZ_JAHLDO010000004.1"/>
</dbReference>
<comment type="similarity">
    <text evidence="2">Belongs to the EamA transporter family.</text>
</comment>
<dbReference type="SUPFAM" id="SSF103481">
    <property type="entry name" value="Multidrug resistance efflux transporter EmrE"/>
    <property type="match status" value="2"/>
</dbReference>
<feature type="transmembrane region" description="Helical" evidence="6">
    <location>
        <begin position="272"/>
        <end position="289"/>
    </location>
</feature>
<feature type="transmembrane region" description="Helical" evidence="6">
    <location>
        <begin position="245"/>
        <end position="266"/>
    </location>
</feature>
<feature type="transmembrane region" description="Helical" evidence="6">
    <location>
        <begin position="35"/>
        <end position="55"/>
    </location>
</feature>
<dbReference type="Proteomes" id="UP000342249">
    <property type="component" value="Unassembled WGS sequence"/>
</dbReference>
<feature type="domain" description="EamA" evidence="7">
    <location>
        <begin position="3"/>
        <end position="139"/>
    </location>
</feature>
<organism evidence="8 9">
    <name type="scientific">Clostridium estertheticum</name>
    <dbReference type="NCBI Taxonomy" id="238834"/>
    <lineage>
        <taxon>Bacteria</taxon>
        <taxon>Bacillati</taxon>
        <taxon>Bacillota</taxon>
        <taxon>Clostridia</taxon>
        <taxon>Eubacteriales</taxon>
        <taxon>Clostridiaceae</taxon>
        <taxon>Clostridium</taxon>
    </lineage>
</organism>
<evidence type="ECO:0000256" key="2">
    <source>
        <dbReference type="ARBA" id="ARBA00007362"/>
    </source>
</evidence>
<evidence type="ECO:0000256" key="5">
    <source>
        <dbReference type="ARBA" id="ARBA00023136"/>
    </source>
</evidence>
<dbReference type="InterPro" id="IPR050638">
    <property type="entry name" value="AA-Vitamin_Transporters"/>
</dbReference>
<evidence type="ECO:0000313" key="8">
    <source>
        <dbReference type="EMBL" id="MPQ62754.1"/>
    </source>
</evidence>
<evidence type="ECO:0000256" key="1">
    <source>
        <dbReference type="ARBA" id="ARBA00004141"/>
    </source>
</evidence>
<evidence type="ECO:0000256" key="4">
    <source>
        <dbReference type="ARBA" id="ARBA00022989"/>
    </source>
</evidence>
<feature type="transmembrane region" description="Helical" evidence="6">
    <location>
        <begin position="183"/>
        <end position="204"/>
    </location>
</feature>
<dbReference type="AlphaFoldDB" id="A0A5N7J1Z0"/>
<protein>
    <submittedName>
        <fullName evidence="8">EamA family transporter</fullName>
    </submittedName>
</protein>
<feature type="transmembrane region" description="Helical" evidence="6">
    <location>
        <begin position="123"/>
        <end position="141"/>
    </location>
</feature>
<evidence type="ECO:0000313" key="9">
    <source>
        <dbReference type="Proteomes" id="UP000342249"/>
    </source>
</evidence>
<feature type="transmembrane region" description="Helical" evidence="6">
    <location>
        <begin position="94"/>
        <end position="116"/>
    </location>
</feature>
<dbReference type="InterPro" id="IPR037185">
    <property type="entry name" value="EmrE-like"/>
</dbReference>
<comment type="subcellular location">
    <subcellularLocation>
        <location evidence="1">Membrane</location>
        <topology evidence="1">Multi-pass membrane protein</topology>
    </subcellularLocation>
</comment>
<proteinExistence type="inferred from homology"/>
<comment type="caution">
    <text evidence="8">The sequence shown here is derived from an EMBL/GenBank/DDBJ whole genome shotgun (WGS) entry which is preliminary data.</text>
</comment>
<feature type="domain" description="EamA" evidence="7">
    <location>
        <begin position="154"/>
        <end position="288"/>
    </location>
</feature>
<dbReference type="GO" id="GO:0016020">
    <property type="term" value="C:membrane"/>
    <property type="evidence" value="ECO:0007669"/>
    <property type="project" value="UniProtKB-SubCell"/>
</dbReference>
<evidence type="ECO:0000259" key="7">
    <source>
        <dbReference type="Pfam" id="PF00892"/>
    </source>
</evidence>
<keyword evidence="3 6" id="KW-0812">Transmembrane</keyword>
<reference evidence="8" key="1">
    <citation type="journal article" date="2019" name="Lett. Appl. Microbiol.">
        <title>A case of 'blown pack' spoilage of vacuum-packaged pork likely associated with Clostridium estertheticum in Canada.</title>
        <authorList>
            <person name="Zhang P."/>
            <person name="Ward P."/>
            <person name="McMullen L.M."/>
            <person name="Yang X."/>
        </authorList>
    </citation>
    <scope>NUCLEOTIDE SEQUENCE [LARGE SCALE GENOMIC DNA]</scope>
    <source>
        <strain evidence="8">MA19</strain>
    </source>
</reference>
<sequence length="301" mass="32427">MKKGNVFILLTALAYSTQEIANKMLVKEGLDSFQITFFIFLIGAILLTPLAIKDIKDKNLKLGINDLGYFSLNAALCIPISMALLSFAGKYTLASTSAVIFSSNALFTVPFAYLILKEKINKKILTSLIIGMIGVIIIFNPVKIINGGGTSDLLGITLALGSAAAWSLFTVISKIRIHRYGGYIFNCIVFYVGALMVLLILLVTGRPIIKGIDGHAVLVLGYMGLFVKAIGYICYLGAIRLTSAVTASLVFLIKPALATILAVMVLGDKLKVNVVIGIVFIIVSSYIAFKSKRAYEAVVLD</sequence>
<dbReference type="Pfam" id="PF00892">
    <property type="entry name" value="EamA"/>
    <property type="match status" value="2"/>
</dbReference>
<dbReference type="PANTHER" id="PTHR32322">
    <property type="entry name" value="INNER MEMBRANE TRANSPORTER"/>
    <property type="match status" value="1"/>
</dbReference>
<feature type="transmembrane region" description="Helical" evidence="6">
    <location>
        <begin position="67"/>
        <end position="88"/>
    </location>
</feature>
<feature type="transmembrane region" description="Helical" evidence="6">
    <location>
        <begin position="216"/>
        <end position="238"/>
    </location>
</feature>
<keyword evidence="4 6" id="KW-1133">Transmembrane helix</keyword>
<evidence type="ECO:0000256" key="3">
    <source>
        <dbReference type="ARBA" id="ARBA00022692"/>
    </source>
</evidence>
<gene>
    <name evidence="8" type="ORF">E4V82_11610</name>
</gene>
<keyword evidence="5 6" id="KW-0472">Membrane</keyword>
<dbReference type="InterPro" id="IPR000620">
    <property type="entry name" value="EamA_dom"/>
</dbReference>
<dbReference type="PANTHER" id="PTHR32322:SF2">
    <property type="entry name" value="EAMA DOMAIN-CONTAINING PROTEIN"/>
    <property type="match status" value="1"/>
</dbReference>